<comment type="caution">
    <text evidence="1">The sequence shown here is derived from an EMBL/GenBank/DDBJ whole genome shotgun (WGS) entry which is preliminary data.</text>
</comment>
<gene>
    <name evidence="1" type="ORF">OFY17_12555</name>
</gene>
<dbReference type="PANTHER" id="PTHR38765:SF1">
    <property type="entry name" value="DUF484 DOMAIN-CONTAINING PROTEIN"/>
    <property type="match status" value="1"/>
</dbReference>
<reference evidence="1 2" key="1">
    <citation type="submission" date="2022-10" db="EMBL/GenBank/DDBJ databases">
        <title>Marinomonas transparenta sp. nov. and Marinomonas sargassi sp. nov., isolated from marine alga (Sargassum natans (L.) Gaillon).</title>
        <authorList>
            <person name="Wang Y."/>
        </authorList>
    </citation>
    <scope>NUCLEOTIDE SEQUENCE [LARGE SCALE GENOMIC DNA]</scope>
    <source>
        <strain evidence="1 2">C2222</strain>
    </source>
</reference>
<organism evidence="1 2">
    <name type="scientific">Marinomonas sargassi</name>
    <dbReference type="NCBI Taxonomy" id="2984494"/>
    <lineage>
        <taxon>Bacteria</taxon>
        <taxon>Pseudomonadati</taxon>
        <taxon>Pseudomonadota</taxon>
        <taxon>Gammaproteobacteria</taxon>
        <taxon>Oceanospirillales</taxon>
        <taxon>Oceanospirillaceae</taxon>
        <taxon>Marinomonas</taxon>
    </lineage>
</organism>
<accession>A0ABT2YUZ5</accession>
<evidence type="ECO:0000313" key="1">
    <source>
        <dbReference type="EMBL" id="MCV2403703.1"/>
    </source>
</evidence>
<dbReference type="InterPro" id="IPR029016">
    <property type="entry name" value="GAF-like_dom_sf"/>
</dbReference>
<dbReference type="EMBL" id="JAOVZB010000006">
    <property type="protein sequence ID" value="MCV2403703.1"/>
    <property type="molecule type" value="Genomic_DNA"/>
</dbReference>
<keyword evidence="2" id="KW-1185">Reference proteome</keyword>
<dbReference type="RefSeq" id="WP_263531085.1">
    <property type="nucleotide sequence ID" value="NZ_JAOVZB010000006.1"/>
</dbReference>
<evidence type="ECO:0000313" key="2">
    <source>
        <dbReference type="Proteomes" id="UP001209713"/>
    </source>
</evidence>
<dbReference type="Pfam" id="PF04340">
    <property type="entry name" value="DUF484"/>
    <property type="match status" value="1"/>
</dbReference>
<dbReference type="Proteomes" id="UP001209713">
    <property type="component" value="Unassembled WGS sequence"/>
</dbReference>
<protein>
    <submittedName>
        <fullName evidence="1">DUF484 family protein</fullName>
    </submittedName>
</protein>
<dbReference type="SUPFAM" id="SSF55781">
    <property type="entry name" value="GAF domain-like"/>
    <property type="match status" value="1"/>
</dbReference>
<dbReference type="PANTHER" id="PTHR38765">
    <property type="entry name" value="DUF484 DOMAIN-CONTAINING PROTEIN"/>
    <property type="match status" value="1"/>
</dbReference>
<sequence length="220" mass="24598">MREEEVIQYLLSTPDFFIQNADVLEYLTLPHPVNGKVISLLEYQVEVMKKSNASYRAEFECLVEVARENESTLQKSRRLVLAGLGCQSLDDFAEVVGDMVRNDFQIPHHSLILFDSKNTSSIRSHSLTEDDPQLTLSSNTTECFCGELPKHEMDYIFSESAEAIKSVAVLPLLSRSGGEIKKCGVLVLGAEKSSEFDKEKGTLFLQYLADLLSATLLRIA</sequence>
<proteinExistence type="predicted"/>
<dbReference type="InterPro" id="IPR007435">
    <property type="entry name" value="DUF484"/>
</dbReference>
<name>A0ABT2YUZ5_9GAMM</name>
<dbReference type="Gene3D" id="3.30.450.40">
    <property type="match status" value="1"/>
</dbReference>